<keyword evidence="4" id="KW-1185">Reference proteome</keyword>
<feature type="transmembrane region" description="Helical" evidence="2">
    <location>
        <begin position="159"/>
        <end position="187"/>
    </location>
</feature>
<feature type="transmembrane region" description="Helical" evidence="2">
    <location>
        <begin position="42"/>
        <end position="60"/>
    </location>
</feature>
<evidence type="ECO:0000313" key="3">
    <source>
        <dbReference type="EMBL" id="BBM85322.1"/>
    </source>
</evidence>
<keyword evidence="2" id="KW-0472">Membrane</keyword>
<evidence type="ECO:0000313" key="4">
    <source>
        <dbReference type="Proteomes" id="UP000326354"/>
    </source>
</evidence>
<dbReference type="Proteomes" id="UP000326354">
    <property type="component" value="Chromosome"/>
</dbReference>
<sequence length="396" mass="46289">MTEESLSIRIGYNPLTMRFFFNGTIVIFSIIILLYLSQFYSLIPILFTIGCMMAEIRWYMRKPMALNLAGQTSGISYGNENISWKDFQSYSSWGPIGIPFTPLRYRGIYLHRPNSKPISINSTFKGFEEVSEMLEKKKVPALSQTWYKYPKVILRFLRYLFAFIFCTAYSLFMSFLLLIIPIVYFIYRRKKVNDKKENIAEDTWVSVIVGGVLLIPAFILLSYPFIAFLFCFLPVLTILWFPWFPKPLCIHNDILFLGKKKAYPLRHLRTTKSISKFFFLRYQRLSFANGDIDVYPYLVNNEDFKNSLEEKWNHVQQKYQGKSFSAEEAEILTPEDEAKRYVAPAMDTIIPETTDLQKNNAVVPDDVQDKSDNEDNNTENKSDNEDNNTEEKSDNE</sequence>
<feature type="compositionally biased region" description="Basic and acidic residues" evidence="1">
    <location>
        <begin position="367"/>
        <end position="396"/>
    </location>
</feature>
<keyword evidence="2" id="KW-1133">Transmembrane helix</keyword>
<feature type="transmembrane region" description="Helical" evidence="2">
    <location>
        <begin position="15"/>
        <end position="35"/>
    </location>
</feature>
<reference evidence="3 4" key="1">
    <citation type="submission" date="2019-08" db="EMBL/GenBank/DDBJ databases">
        <title>Complete genome sequence of Candidatus Uab amorphum.</title>
        <authorList>
            <person name="Shiratori T."/>
            <person name="Suzuki S."/>
            <person name="Kakizawa Y."/>
            <person name="Ishida K."/>
        </authorList>
    </citation>
    <scope>NUCLEOTIDE SEQUENCE [LARGE SCALE GENOMIC DNA]</scope>
    <source>
        <strain evidence="3 4">SRT547</strain>
    </source>
</reference>
<feature type="transmembrane region" description="Helical" evidence="2">
    <location>
        <begin position="225"/>
        <end position="244"/>
    </location>
</feature>
<organism evidence="3 4">
    <name type="scientific">Uabimicrobium amorphum</name>
    <dbReference type="NCBI Taxonomy" id="2596890"/>
    <lineage>
        <taxon>Bacteria</taxon>
        <taxon>Pseudomonadati</taxon>
        <taxon>Planctomycetota</taxon>
        <taxon>Candidatus Uabimicrobiia</taxon>
        <taxon>Candidatus Uabimicrobiales</taxon>
        <taxon>Candidatus Uabimicrobiaceae</taxon>
        <taxon>Candidatus Uabimicrobium</taxon>
    </lineage>
</organism>
<feature type="region of interest" description="Disordered" evidence="1">
    <location>
        <begin position="351"/>
        <end position="396"/>
    </location>
</feature>
<dbReference type="AlphaFoldDB" id="A0A5S9F498"/>
<protein>
    <submittedName>
        <fullName evidence="3">Uncharacterized protein</fullName>
    </submittedName>
</protein>
<name>A0A5S9F498_UABAM</name>
<evidence type="ECO:0000256" key="1">
    <source>
        <dbReference type="SAM" id="MobiDB-lite"/>
    </source>
</evidence>
<proteinExistence type="predicted"/>
<evidence type="ECO:0000256" key="2">
    <source>
        <dbReference type="SAM" id="Phobius"/>
    </source>
</evidence>
<feature type="transmembrane region" description="Helical" evidence="2">
    <location>
        <begin position="199"/>
        <end position="219"/>
    </location>
</feature>
<dbReference type="KEGG" id="uam:UABAM_03688"/>
<accession>A0A5S9F498</accession>
<keyword evidence="2" id="KW-0812">Transmembrane</keyword>
<gene>
    <name evidence="3" type="ORF">UABAM_03688</name>
</gene>
<dbReference type="EMBL" id="AP019860">
    <property type="protein sequence ID" value="BBM85322.1"/>
    <property type="molecule type" value="Genomic_DNA"/>
</dbReference>